<sequence>MDGHIATGLLGAIRPDIARLPESGIVEVVNAGRGKPDLIQLWVGEGDQPTPAFIGEAANRALAEGHTFYTWQRGIPPLREALAGYVSRVAGASVPAGRIYVTIGGMQAIMMTMQALIVPGDEIVMPVPVWPNIFSAVDIAGGRTVPVPIGVENGRWRLDLDRLFAACGPKTRALFLNSPGNPTGWTLTAEEQKRILEFCRPRGIWIVADEVYARFVYDRPAAPSFLAIAEPEDRLVVVNTFSKNWAMTGWRIGWVVASEELGQVYENLQQFNTSGVSTFLQHGAVAAVEQGEPFIQSQVERCRTARDLVIARLSESPRVRLIRPDGAFYLFFGVDGEPDSRALALRLLHEANVGLAPGSAFGPGGEGHLRLCFAGSLDRLETAMERLLPALS</sequence>
<dbReference type="PANTHER" id="PTHR46383">
    <property type="entry name" value="ASPARTATE AMINOTRANSFERASE"/>
    <property type="match status" value="1"/>
</dbReference>
<keyword evidence="5" id="KW-0808">Transferase</keyword>
<dbReference type="GO" id="GO:0008483">
    <property type="term" value="F:transaminase activity"/>
    <property type="evidence" value="ECO:0007669"/>
    <property type="project" value="UniProtKB-KW"/>
</dbReference>
<comment type="caution">
    <text evidence="9">The sequence shown here is derived from an EMBL/GenBank/DDBJ whole genome shotgun (WGS) entry which is preliminary data.</text>
</comment>
<keyword evidence="10" id="KW-1185">Reference proteome</keyword>
<comment type="cofactor">
    <cofactor evidence="1">
        <name>pyridoxal 5'-phosphate</name>
        <dbReference type="ChEBI" id="CHEBI:597326"/>
    </cofactor>
</comment>
<dbReference type="NCBIfam" id="NF004770">
    <property type="entry name" value="PRK06108.1"/>
    <property type="match status" value="1"/>
</dbReference>
<dbReference type="Gene3D" id="3.40.640.10">
    <property type="entry name" value="Type I PLP-dependent aspartate aminotransferase-like (Major domain)"/>
    <property type="match status" value="1"/>
</dbReference>
<evidence type="ECO:0000313" key="10">
    <source>
        <dbReference type="Proteomes" id="UP001262410"/>
    </source>
</evidence>
<evidence type="ECO:0000256" key="5">
    <source>
        <dbReference type="ARBA" id="ARBA00022679"/>
    </source>
</evidence>
<protein>
    <recommendedName>
        <fullName evidence="3">aspartate transaminase</fullName>
        <ecNumber evidence="3">2.6.1.1</ecNumber>
    </recommendedName>
</protein>
<comment type="catalytic activity">
    <reaction evidence="7">
        <text>L-aspartate + 2-oxoglutarate = oxaloacetate + L-glutamate</text>
        <dbReference type="Rhea" id="RHEA:21824"/>
        <dbReference type="ChEBI" id="CHEBI:16452"/>
        <dbReference type="ChEBI" id="CHEBI:16810"/>
        <dbReference type="ChEBI" id="CHEBI:29985"/>
        <dbReference type="ChEBI" id="CHEBI:29991"/>
        <dbReference type="EC" id="2.6.1.1"/>
    </reaction>
</comment>
<evidence type="ECO:0000256" key="6">
    <source>
        <dbReference type="ARBA" id="ARBA00022898"/>
    </source>
</evidence>
<comment type="similarity">
    <text evidence="2">Belongs to the class-I pyridoxal-phosphate-dependent aminotransferase family.</text>
</comment>
<keyword evidence="6" id="KW-0663">Pyridoxal phosphate</keyword>
<dbReference type="InterPro" id="IPR015421">
    <property type="entry name" value="PyrdxlP-dep_Trfase_major"/>
</dbReference>
<accession>A0ABU1JWN5</accession>
<evidence type="ECO:0000256" key="4">
    <source>
        <dbReference type="ARBA" id="ARBA00022576"/>
    </source>
</evidence>
<feature type="domain" description="Aminotransferase class I/classII large" evidence="8">
    <location>
        <begin position="37"/>
        <end position="387"/>
    </location>
</feature>
<dbReference type="InterPro" id="IPR050596">
    <property type="entry name" value="AspAT/PAT-like"/>
</dbReference>
<keyword evidence="4 9" id="KW-0032">Aminotransferase</keyword>
<organism evidence="9 10">
    <name type="scientific">Inquilinus ginsengisoli</name>
    <dbReference type="NCBI Taxonomy" id="363840"/>
    <lineage>
        <taxon>Bacteria</taxon>
        <taxon>Pseudomonadati</taxon>
        <taxon>Pseudomonadota</taxon>
        <taxon>Alphaproteobacteria</taxon>
        <taxon>Rhodospirillales</taxon>
        <taxon>Rhodospirillaceae</taxon>
        <taxon>Inquilinus</taxon>
    </lineage>
</organism>
<evidence type="ECO:0000256" key="3">
    <source>
        <dbReference type="ARBA" id="ARBA00012753"/>
    </source>
</evidence>
<evidence type="ECO:0000256" key="7">
    <source>
        <dbReference type="ARBA" id="ARBA00049185"/>
    </source>
</evidence>
<dbReference type="Gene3D" id="3.90.1150.10">
    <property type="entry name" value="Aspartate Aminotransferase, domain 1"/>
    <property type="match status" value="1"/>
</dbReference>
<dbReference type="Proteomes" id="UP001262410">
    <property type="component" value="Unassembled WGS sequence"/>
</dbReference>
<evidence type="ECO:0000259" key="8">
    <source>
        <dbReference type="Pfam" id="PF00155"/>
    </source>
</evidence>
<dbReference type="PANTHER" id="PTHR46383:SF1">
    <property type="entry name" value="ASPARTATE AMINOTRANSFERASE"/>
    <property type="match status" value="1"/>
</dbReference>
<dbReference type="EC" id="2.6.1.1" evidence="3"/>
<dbReference type="SUPFAM" id="SSF53383">
    <property type="entry name" value="PLP-dependent transferases"/>
    <property type="match status" value="1"/>
</dbReference>
<evidence type="ECO:0000256" key="2">
    <source>
        <dbReference type="ARBA" id="ARBA00007441"/>
    </source>
</evidence>
<dbReference type="CDD" id="cd00609">
    <property type="entry name" value="AAT_like"/>
    <property type="match status" value="1"/>
</dbReference>
<reference evidence="9 10" key="1">
    <citation type="submission" date="2023-07" db="EMBL/GenBank/DDBJ databases">
        <title>Sorghum-associated microbial communities from plants grown in Nebraska, USA.</title>
        <authorList>
            <person name="Schachtman D."/>
        </authorList>
    </citation>
    <scope>NUCLEOTIDE SEQUENCE [LARGE SCALE GENOMIC DNA]</scope>
    <source>
        <strain evidence="9 10">584</strain>
    </source>
</reference>
<evidence type="ECO:0000313" key="9">
    <source>
        <dbReference type="EMBL" id="MDR6292703.1"/>
    </source>
</evidence>
<evidence type="ECO:0000256" key="1">
    <source>
        <dbReference type="ARBA" id="ARBA00001933"/>
    </source>
</evidence>
<dbReference type="InterPro" id="IPR015424">
    <property type="entry name" value="PyrdxlP-dep_Trfase"/>
</dbReference>
<dbReference type="EMBL" id="JAVDPW010000009">
    <property type="protein sequence ID" value="MDR6292703.1"/>
    <property type="molecule type" value="Genomic_DNA"/>
</dbReference>
<dbReference type="Pfam" id="PF00155">
    <property type="entry name" value="Aminotran_1_2"/>
    <property type="match status" value="1"/>
</dbReference>
<dbReference type="InterPro" id="IPR004839">
    <property type="entry name" value="Aminotransferase_I/II_large"/>
</dbReference>
<proteinExistence type="inferred from homology"/>
<name>A0ABU1JWN5_9PROT</name>
<dbReference type="RefSeq" id="WP_309799022.1">
    <property type="nucleotide sequence ID" value="NZ_JAVDPW010000009.1"/>
</dbReference>
<dbReference type="InterPro" id="IPR015422">
    <property type="entry name" value="PyrdxlP-dep_Trfase_small"/>
</dbReference>
<gene>
    <name evidence="9" type="ORF">E9232_005243</name>
</gene>